<evidence type="ECO:0000256" key="5">
    <source>
        <dbReference type="ARBA" id="ARBA00024929"/>
    </source>
</evidence>
<dbReference type="GO" id="GO:0009236">
    <property type="term" value="P:cobalamin biosynthetic process"/>
    <property type="evidence" value="ECO:0007669"/>
    <property type="project" value="UniProtKB-UniRule"/>
</dbReference>
<dbReference type="PIRSF" id="PIRSF015617">
    <property type="entry name" value="Adensltrnsf_CobA"/>
    <property type="match status" value="1"/>
</dbReference>
<dbReference type="Gene3D" id="3.40.50.300">
    <property type="entry name" value="P-loop containing nucleotide triphosphate hydrolases"/>
    <property type="match status" value="1"/>
</dbReference>
<dbReference type="NCBIfam" id="NF004637">
    <property type="entry name" value="PRK05986.1"/>
    <property type="match status" value="1"/>
</dbReference>
<comment type="subcellular location">
    <subcellularLocation>
        <location evidence="8">Cytoplasm</location>
    </subcellularLocation>
</comment>
<dbReference type="GO" id="GO:0008817">
    <property type="term" value="F:corrinoid adenosyltransferase activity"/>
    <property type="evidence" value="ECO:0007669"/>
    <property type="project" value="UniProtKB-UniRule"/>
</dbReference>
<comment type="similarity">
    <text evidence="2 8">Belongs to the Cob(I)alamin adenosyltransferase family.</text>
</comment>
<keyword evidence="8" id="KW-0067">ATP-binding</keyword>
<feature type="domain" description="Cob(I)alamin adenosyltransferase N-terminal" evidence="10">
    <location>
        <begin position="13"/>
        <end position="29"/>
    </location>
</feature>
<dbReference type="InterPro" id="IPR027417">
    <property type="entry name" value="P-loop_NTPase"/>
</dbReference>
<keyword evidence="4 8" id="KW-0627">Porphyrin biosynthesis</keyword>
<dbReference type="PANTHER" id="PTHR46638">
    <property type="entry name" value="CORRINOID ADENOSYLTRANSFERASE"/>
    <property type="match status" value="1"/>
</dbReference>
<feature type="region of interest" description="Disordered" evidence="9">
    <location>
        <begin position="1"/>
        <end position="22"/>
    </location>
</feature>
<comment type="catalytic activity">
    <reaction evidence="7 8">
        <text>2 cob(II)alamin + reduced [electron-transfer flavoprotein] + 2 ATP = 2 adenosylcob(III)alamin + 2 triphosphate + oxidized [electron-transfer flavoprotein] + 3 H(+)</text>
        <dbReference type="Rhea" id="RHEA:28671"/>
        <dbReference type="Rhea" id="RHEA-COMP:10685"/>
        <dbReference type="Rhea" id="RHEA-COMP:10686"/>
        <dbReference type="ChEBI" id="CHEBI:15378"/>
        <dbReference type="ChEBI" id="CHEBI:16304"/>
        <dbReference type="ChEBI" id="CHEBI:18036"/>
        <dbReference type="ChEBI" id="CHEBI:18408"/>
        <dbReference type="ChEBI" id="CHEBI:30616"/>
        <dbReference type="ChEBI" id="CHEBI:57692"/>
        <dbReference type="ChEBI" id="CHEBI:58307"/>
        <dbReference type="EC" id="2.5.1.17"/>
    </reaction>
</comment>
<evidence type="ECO:0000256" key="8">
    <source>
        <dbReference type="PIRNR" id="PIRNR015617"/>
    </source>
</evidence>
<evidence type="ECO:0000256" key="4">
    <source>
        <dbReference type="ARBA" id="ARBA00023244"/>
    </source>
</evidence>
<comment type="pathway">
    <text evidence="1 8">Cofactor biosynthesis; adenosylcobalamin biosynthesis; adenosylcobalamin from cob(II)yrinate a,c-diamide: step 2/7.</text>
</comment>
<keyword evidence="8" id="KW-0169">Cobalamin biosynthesis</keyword>
<evidence type="ECO:0000259" key="10">
    <source>
        <dbReference type="Pfam" id="PF12557"/>
    </source>
</evidence>
<evidence type="ECO:0000256" key="2">
    <source>
        <dbReference type="ARBA" id="ARBA00007487"/>
    </source>
</evidence>
<keyword evidence="8" id="KW-0547">Nucleotide-binding</keyword>
<evidence type="ECO:0000256" key="1">
    <source>
        <dbReference type="ARBA" id="ARBA00005121"/>
    </source>
</evidence>
<organism evidence="11 12">
    <name type="scientific">Motiliproteus coralliicola</name>
    <dbReference type="NCBI Taxonomy" id="2283196"/>
    <lineage>
        <taxon>Bacteria</taxon>
        <taxon>Pseudomonadati</taxon>
        <taxon>Pseudomonadota</taxon>
        <taxon>Gammaproteobacteria</taxon>
        <taxon>Oceanospirillales</taxon>
        <taxon>Oceanospirillaceae</taxon>
        <taxon>Motiliproteus</taxon>
    </lineage>
</organism>
<dbReference type="InterPro" id="IPR025826">
    <property type="entry name" value="Co_AT_N_dom"/>
</dbReference>
<sequence length="205" mass="23279">MADAKPETKPKKTHQERMARKKQVIDERIAKATEERGVLILLKGNGKGKSSSAFGTMARCVGHGQKAAVIQFIKGRTETGEFKLFKDHPQIDWHVMGHGFTWETQDKTQDIAAAEKAWAQAEQLLQDDSLDMLVFDEMAYMFKYRYLELEPVLKALQNRPKNQHVIITGRVMPEGLLEIADTISDIRDERHAFRLGVKAQAGIEF</sequence>
<evidence type="ECO:0000256" key="9">
    <source>
        <dbReference type="SAM" id="MobiDB-lite"/>
    </source>
</evidence>
<dbReference type="EC" id="2.5.1.17" evidence="3 8"/>
<keyword evidence="8 11" id="KW-0808">Transferase</keyword>
<evidence type="ECO:0000313" key="11">
    <source>
        <dbReference type="EMBL" id="RDE18256.1"/>
    </source>
</evidence>
<evidence type="ECO:0000256" key="7">
    <source>
        <dbReference type="ARBA" id="ARBA00048692"/>
    </source>
</evidence>
<dbReference type="GO" id="GO:0005737">
    <property type="term" value="C:cytoplasm"/>
    <property type="evidence" value="ECO:0007669"/>
    <property type="project" value="UniProtKB-SubCell"/>
</dbReference>
<name>A0A369WCA8_9GAMM</name>
<dbReference type="Pfam" id="PF12557">
    <property type="entry name" value="Co_AT_N"/>
    <property type="match status" value="1"/>
</dbReference>
<evidence type="ECO:0000256" key="3">
    <source>
        <dbReference type="ARBA" id="ARBA00012454"/>
    </source>
</evidence>
<dbReference type="UniPathway" id="UPA00148">
    <property type="reaction ID" value="UER00233"/>
</dbReference>
<dbReference type="SUPFAM" id="SSF52540">
    <property type="entry name" value="P-loop containing nucleoside triphosphate hydrolases"/>
    <property type="match status" value="1"/>
</dbReference>
<evidence type="ECO:0000313" key="12">
    <source>
        <dbReference type="Proteomes" id="UP000253769"/>
    </source>
</evidence>
<evidence type="ECO:0000256" key="6">
    <source>
        <dbReference type="ARBA" id="ARBA00048555"/>
    </source>
</evidence>
<dbReference type="OrthoDB" id="9810309at2"/>
<keyword evidence="8" id="KW-0963">Cytoplasm</keyword>
<dbReference type="Pfam" id="PF02572">
    <property type="entry name" value="CobA_CobO_BtuR"/>
    <property type="match status" value="1"/>
</dbReference>
<proteinExistence type="inferred from homology"/>
<dbReference type="RefSeq" id="WP_114696832.1">
    <property type="nucleotide sequence ID" value="NZ_QQOH01000005.1"/>
</dbReference>
<comment type="function">
    <text evidence="5 8">Required for both de novo synthesis of the corrin ring for the assimilation of exogenous corrinoids. Participates in the adenosylation of a variety of incomplete and complete corrinoids.</text>
</comment>
<dbReference type="GO" id="GO:0005524">
    <property type="term" value="F:ATP binding"/>
    <property type="evidence" value="ECO:0007669"/>
    <property type="project" value="UniProtKB-UniRule"/>
</dbReference>
<dbReference type="AlphaFoldDB" id="A0A369WCA8"/>
<comment type="caution">
    <text evidence="11">The sequence shown here is derived from an EMBL/GenBank/DDBJ whole genome shotgun (WGS) entry which is preliminary data.</text>
</comment>
<accession>A0A369WCA8</accession>
<dbReference type="NCBIfam" id="TIGR00708">
    <property type="entry name" value="cobA"/>
    <property type="match status" value="1"/>
</dbReference>
<dbReference type="EMBL" id="QQOH01000005">
    <property type="protein sequence ID" value="RDE18256.1"/>
    <property type="molecule type" value="Genomic_DNA"/>
</dbReference>
<dbReference type="Proteomes" id="UP000253769">
    <property type="component" value="Unassembled WGS sequence"/>
</dbReference>
<protein>
    <recommendedName>
        <fullName evidence="3 8">Corrinoid adenosyltransferase</fullName>
        <ecNumber evidence="3 8">2.5.1.17</ecNumber>
    </recommendedName>
    <alternativeName>
        <fullName evidence="8">Cob(II)alamin adenosyltransferase</fullName>
    </alternativeName>
    <alternativeName>
        <fullName evidence="8">Cob(II)yrinic acid a,c-diamide adenosyltransferase</fullName>
    </alternativeName>
</protein>
<comment type="catalytic activity">
    <reaction evidence="6 8">
        <text>2 cob(II)yrinate a,c diamide + reduced [electron-transfer flavoprotein] + 2 ATP = 2 adenosylcob(III)yrinate a,c-diamide + 2 triphosphate + oxidized [electron-transfer flavoprotein] + 3 H(+)</text>
        <dbReference type="Rhea" id="RHEA:11528"/>
        <dbReference type="Rhea" id="RHEA-COMP:10685"/>
        <dbReference type="Rhea" id="RHEA-COMP:10686"/>
        <dbReference type="ChEBI" id="CHEBI:15378"/>
        <dbReference type="ChEBI" id="CHEBI:18036"/>
        <dbReference type="ChEBI" id="CHEBI:30616"/>
        <dbReference type="ChEBI" id="CHEBI:57692"/>
        <dbReference type="ChEBI" id="CHEBI:58307"/>
        <dbReference type="ChEBI" id="CHEBI:58503"/>
        <dbReference type="ChEBI" id="CHEBI:58537"/>
        <dbReference type="EC" id="2.5.1.17"/>
    </reaction>
</comment>
<dbReference type="GO" id="GO:0006779">
    <property type="term" value="P:porphyrin-containing compound biosynthetic process"/>
    <property type="evidence" value="ECO:0007669"/>
    <property type="project" value="UniProtKB-UniRule"/>
</dbReference>
<dbReference type="PANTHER" id="PTHR46638:SF1">
    <property type="entry name" value="CORRINOID ADENOSYLTRANSFERASE"/>
    <property type="match status" value="1"/>
</dbReference>
<dbReference type="InterPro" id="IPR003724">
    <property type="entry name" value="CblAdoTrfase_CobA"/>
</dbReference>
<reference evidence="11 12" key="1">
    <citation type="submission" date="2018-07" db="EMBL/GenBank/DDBJ databases">
        <title>Motiliproteus coralliicola sp. nov., a bacterium isolated from Coral.</title>
        <authorList>
            <person name="Wang G."/>
        </authorList>
    </citation>
    <scope>NUCLEOTIDE SEQUENCE [LARGE SCALE GENOMIC DNA]</scope>
    <source>
        <strain evidence="11 12">C34</strain>
    </source>
</reference>
<gene>
    <name evidence="11" type="primary">cobO</name>
    <name evidence="11" type="ORF">DV711_16455</name>
</gene>
<keyword evidence="12" id="KW-1185">Reference proteome</keyword>